<dbReference type="NCBIfam" id="NF006054">
    <property type="entry name" value="PRK08202.1"/>
    <property type="match status" value="1"/>
</dbReference>
<feature type="binding site" evidence="12">
    <location>
        <position position="245"/>
    </location>
    <ligand>
        <name>phosphate</name>
        <dbReference type="ChEBI" id="CHEBI:43474"/>
    </ligand>
</feature>
<keyword evidence="6 11" id="KW-0808">Transferase</keyword>
<feature type="domain" description="Nucleoside phosphorylase" evidence="13">
    <location>
        <begin position="51"/>
        <end position="304"/>
    </location>
</feature>
<feature type="binding site" evidence="12">
    <location>
        <position position="141"/>
    </location>
    <ligand>
        <name>phosphate</name>
        <dbReference type="ChEBI" id="CHEBI:43474"/>
    </ligand>
</feature>
<organism evidence="14 15">
    <name type="scientific">Strongylocentrotus purpuratus</name>
    <name type="common">Purple sea urchin</name>
    <dbReference type="NCBI Taxonomy" id="7668"/>
    <lineage>
        <taxon>Eukaryota</taxon>
        <taxon>Metazoa</taxon>
        <taxon>Echinodermata</taxon>
        <taxon>Eleutherozoa</taxon>
        <taxon>Echinozoa</taxon>
        <taxon>Echinoidea</taxon>
        <taxon>Euechinoidea</taxon>
        <taxon>Echinacea</taxon>
        <taxon>Camarodonta</taxon>
        <taxon>Echinidea</taxon>
        <taxon>Strongylocentrotidae</taxon>
        <taxon>Strongylocentrotus</taxon>
    </lineage>
</organism>
<proteinExistence type="inferred from homology"/>
<dbReference type="InterPro" id="IPR011268">
    <property type="entry name" value="Purine_phosphorylase"/>
</dbReference>
<reference evidence="15" key="1">
    <citation type="submission" date="2015-02" db="EMBL/GenBank/DDBJ databases">
        <title>Genome sequencing for Strongylocentrotus purpuratus.</title>
        <authorList>
            <person name="Murali S."/>
            <person name="Liu Y."/>
            <person name="Vee V."/>
            <person name="English A."/>
            <person name="Wang M."/>
            <person name="Skinner E."/>
            <person name="Han Y."/>
            <person name="Muzny D.M."/>
            <person name="Worley K.C."/>
            <person name="Gibbs R.A."/>
        </authorList>
    </citation>
    <scope>NUCLEOTIDE SEQUENCE</scope>
</reference>
<protein>
    <recommendedName>
        <fullName evidence="4 11">Purine nucleoside phosphorylase</fullName>
        <ecNumber evidence="3 11">2.4.2.1</ecNumber>
    </recommendedName>
    <alternativeName>
        <fullName evidence="11">Inosine-guanosine phosphorylase</fullName>
    </alternativeName>
</protein>
<comment type="catalytic activity">
    <reaction evidence="8">
        <text>2'-deoxyguanosine + phosphate = 2-deoxy-alpha-D-ribose 1-phosphate + guanine</text>
        <dbReference type="Rhea" id="RHEA:27738"/>
        <dbReference type="ChEBI" id="CHEBI:16235"/>
        <dbReference type="ChEBI" id="CHEBI:17172"/>
        <dbReference type="ChEBI" id="CHEBI:43474"/>
        <dbReference type="ChEBI" id="CHEBI:57259"/>
        <dbReference type="EC" id="2.4.2.1"/>
    </reaction>
</comment>
<evidence type="ECO:0000256" key="1">
    <source>
        <dbReference type="ARBA" id="ARBA00005058"/>
    </source>
</evidence>
<comment type="similarity">
    <text evidence="2 11">Belongs to the PNP/MTAP phosphorylase family.</text>
</comment>
<evidence type="ECO:0000256" key="5">
    <source>
        <dbReference type="ARBA" id="ARBA00022676"/>
    </source>
</evidence>
<dbReference type="EnsemblMetazoa" id="XM_003726092">
    <property type="protein sequence ID" value="XP_003726140"/>
    <property type="gene ID" value="LOC578392"/>
</dbReference>
<comment type="catalytic activity">
    <reaction evidence="9">
        <text>2'-deoxyinosine + phosphate = 2-deoxy-alpha-D-ribose 1-phosphate + hypoxanthine</text>
        <dbReference type="Rhea" id="RHEA:27750"/>
        <dbReference type="ChEBI" id="CHEBI:17368"/>
        <dbReference type="ChEBI" id="CHEBI:28997"/>
        <dbReference type="ChEBI" id="CHEBI:43474"/>
        <dbReference type="ChEBI" id="CHEBI:57259"/>
        <dbReference type="EC" id="2.4.2.1"/>
    </reaction>
</comment>
<evidence type="ECO:0000256" key="3">
    <source>
        <dbReference type="ARBA" id="ARBA00011886"/>
    </source>
</evidence>
<dbReference type="PANTHER" id="PTHR11904:SF9">
    <property type="entry name" value="PURINE NUCLEOSIDE PHOSPHORYLASE-RELATED"/>
    <property type="match status" value="1"/>
</dbReference>
<dbReference type="Pfam" id="PF01048">
    <property type="entry name" value="PNP_UDP_1"/>
    <property type="match status" value="1"/>
</dbReference>
<feature type="binding site" evidence="12">
    <location>
        <begin position="109"/>
        <end position="111"/>
    </location>
    <ligand>
        <name>phosphate</name>
        <dbReference type="ChEBI" id="CHEBI:43474"/>
    </ligand>
</feature>
<evidence type="ECO:0000256" key="12">
    <source>
        <dbReference type="PIRSR" id="PIRSR000477-2"/>
    </source>
</evidence>
<dbReference type="PIRSF" id="PIRSF000477">
    <property type="entry name" value="PurNPase"/>
    <property type="match status" value="1"/>
</dbReference>
<name>A0A7M7LPB2_STRPU</name>
<evidence type="ECO:0000313" key="15">
    <source>
        <dbReference type="Proteomes" id="UP000007110"/>
    </source>
</evidence>
<evidence type="ECO:0000256" key="7">
    <source>
        <dbReference type="ARBA" id="ARBA00023918"/>
    </source>
</evidence>
<dbReference type="NCBIfam" id="TIGR01700">
    <property type="entry name" value="PNPH"/>
    <property type="match status" value="1"/>
</dbReference>
<keyword evidence="15" id="KW-1185">Reference proteome</keyword>
<feature type="binding site" evidence="12">
    <location>
        <position position="58"/>
    </location>
    <ligand>
        <name>phosphate</name>
        <dbReference type="ChEBI" id="CHEBI:43474"/>
    </ligand>
</feature>
<evidence type="ECO:0000256" key="8">
    <source>
        <dbReference type="ARBA" id="ARBA00023929"/>
    </source>
</evidence>
<feature type="binding site" evidence="12">
    <location>
        <position position="226"/>
    </location>
    <ligand>
        <name>a purine D-ribonucleoside</name>
        <dbReference type="ChEBI" id="CHEBI:142355"/>
    </ligand>
</feature>
<evidence type="ECO:0000256" key="4">
    <source>
        <dbReference type="ARBA" id="ARBA00013834"/>
    </source>
</evidence>
<dbReference type="EC" id="2.4.2.1" evidence="3 11"/>
<feature type="binding site" evidence="12">
    <location>
        <position position="89"/>
    </location>
    <ligand>
        <name>phosphate</name>
        <dbReference type="ChEBI" id="CHEBI:43474"/>
    </ligand>
</feature>
<dbReference type="RefSeq" id="XP_003726140.2">
    <property type="nucleotide sequence ID" value="XM_003726092.3"/>
</dbReference>
<dbReference type="Proteomes" id="UP000007110">
    <property type="component" value="Unassembled WGS sequence"/>
</dbReference>
<sequence>MKRVGEYQGSMEESVERKVVCVQTNSSEMYTYEDFESMAECLLSRQPHRPTIGIICGSGLMNLGNKLEERYTIPYEKIPNFPVSTVEGHHGQFVFGTLNGKTVVMMQGRFHLYEGYPAWKLVAPVRVMKLLGVETLVVTNAAGGMNPNYKVGDIMVMIDHIGMPTLAGANPLVGPNDERFGARFINMSDVYDKKLRKLTMKVAQDLQCSTFVKEGIYVMVGGPSYETPAELRLLRSLGADVVGMSTVPEVIAARHCGMRVLGFSLVTNCCIMDYATHGETNHEEVLETGKWRAGVMQDLIGQVVERINGEE</sequence>
<evidence type="ECO:0000256" key="6">
    <source>
        <dbReference type="ARBA" id="ARBA00022679"/>
    </source>
</evidence>
<dbReference type="NCBIfam" id="TIGR01697">
    <property type="entry name" value="PNPH-PUNA-XAPA"/>
    <property type="match status" value="1"/>
</dbReference>
<dbReference type="InterPro" id="IPR035994">
    <property type="entry name" value="Nucleoside_phosphorylase_sf"/>
</dbReference>
<comment type="function">
    <text evidence="11">The purine nucleoside phosphorylases catalyze the phosphorolytic breakdown of the N-glycosidic bond in the beta-(deoxy)ribonucleoside molecules, with the formation of the corresponding free purine bases and pentose-1-phosphate.</text>
</comment>
<dbReference type="SUPFAM" id="SSF53167">
    <property type="entry name" value="Purine and uridine phosphorylases"/>
    <property type="match status" value="1"/>
</dbReference>
<dbReference type="KEGG" id="spu:578392"/>
<dbReference type="InterPro" id="IPR000845">
    <property type="entry name" value="Nucleoside_phosphorylase_d"/>
</dbReference>
<dbReference type="PANTHER" id="PTHR11904">
    <property type="entry name" value="METHYLTHIOADENOSINE/PURINE NUCLEOSIDE PHOSPHORYLASE"/>
    <property type="match status" value="1"/>
</dbReference>
<dbReference type="GO" id="GO:0004731">
    <property type="term" value="F:purine-nucleoside phosphorylase activity"/>
    <property type="evidence" value="ECO:0007669"/>
    <property type="project" value="UniProtKB-EC"/>
</dbReference>
<comment type="catalytic activity">
    <reaction evidence="7">
        <text>inosine + phosphate = alpha-D-ribose 1-phosphate + hypoxanthine</text>
        <dbReference type="Rhea" id="RHEA:27646"/>
        <dbReference type="ChEBI" id="CHEBI:17368"/>
        <dbReference type="ChEBI" id="CHEBI:17596"/>
        <dbReference type="ChEBI" id="CHEBI:43474"/>
        <dbReference type="ChEBI" id="CHEBI:57720"/>
        <dbReference type="EC" id="2.4.2.1"/>
    </reaction>
</comment>
<dbReference type="AlphaFoldDB" id="A0A7M7LPB2"/>
<dbReference type="GO" id="GO:0009116">
    <property type="term" value="P:nucleoside metabolic process"/>
    <property type="evidence" value="ECO:0007669"/>
    <property type="project" value="InterPro"/>
</dbReference>
<evidence type="ECO:0000313" key="14">
    <source>
        <dbReference type="EnsemblMetazoa" id="XP_003726140"/>
    </source>
</evidence>
<dbReference type="InterPro" id="IPR011270">
    <property type="entry name" value="Pur_Nuc_Pase_Ino/Guo-sp"/>
</dbReference>
<dbReference type="GeneID" id="578392"/>
<comment type="catalytic activity">
    <reaction evidence="10">
        <text>guanosine + phosphate = alpha-D-ribose 1-phosphate + guanine</text>
        <dbReference type="Rhea" id="RHEA:13233"/>
        <dbReference type="ChEBI" id="CHEBI:16235"/>
        <dbReference type="ChEBI" id="CHEBI:16750"/>
        <dbReference type="ChEBI" id="CHEBI:43474"/>
        <dbReference type="ChEBI" id="CHEBI:57720"/>
        <dbReference type="EC" id="2.4.2.1"/>
    </reaction>
</comment>
<keyword evidence="5 11" id="KW-0328">Glycosyltransferase</keyword>
<comment type="pathway">
    <text evidence="1 11">Purine metabolism; purine nucleoside salvage.</text>
</comment>
<evidence type="ECO:0000256" key="2">
    <source>
        <dbReference type="ARBA" id="ARBA00006751"/>
    </source>
</evidence>
<feature type="binding site" evidence="12">
    <location>
        <position position="268"/>
    </location>
    <ligand>
        <name>a purine D-ribonucleoside</name>
        <dbReference type="ChEBI" id="CHEBI:142355"/>
    </ligand>
</feature>
<evidence type="ECO:0000256" key="10">
    <source>
        <dbReference type="ARBA" id="ARBA00023970"/>
    </source>
</evidence>
<dbReference type="UniPathway" id="UPA00606"/>
<evidence type="ECO:0000256" key="11">
    <source>
        <dbReference type="PIRNR" id="PIRNR000477"/>
    </source>
</evidence>
<dbReference type="CDD" id="cd09009">
    <property type="entry name" value="PNP-EcPNPII_like"/>
    <property type="match status" value="1"/>
</dbReference>
<dbReference type="FunFam" id="3.40.50.1580:FF:000004">
    <property type="entry name" value="Purine nucleoside phosphorylase"/>
    <property type="match status" value="1"/>
</dbReference>
<dbReference type="Gene3D" id="3.40.50.1580">
    <property type="entry name" value="Nucleoside phosphorylase domain"/>
    <property type="match status" value="1"/>
</dbReference>
<evidence type="ECO:0000259" key="13">
    <source>
        <dbReference type="Pfam" id="PF01048"/>
    </source>
</evidence>
<evidence type="ECO:0000256" key="9">
    <source>
        <dbReference type="ARBA" id="ARBA00023950"/>
    </source>
</evidence>
<reference evidence="14" key="2">
    <citation type="submission" date="2021-01" db="UniProtKB">
        <authorList>
            <consortium name="EnsemblMetazoa"/>
        </authorList>
    </citation>
    <scope>IDENTIFICATION</scope>
</reference>
<accession>A0A7M7LPB2</accession>